<accession>A0A4Y2C7W5</accession>
<name>A0A4Y2C7W5_ARAVE</name>
<organism evidence="1 2">
    <name type="scientific">Araneus ventricosus</name>
    <name type="common">Orbweaver spider</name>
    <name type="synonym">Epeira ventricosa</name>
    <dbReference type="NCBI Taxonomy" id="182803"/>
    <lineage>
        <taxon>Eukaryota</taxon>
        <taxon>Metazoa</taxon>
        <taxon>Ecdysozoa</taxon>
        <taxon>Arthropoda</taxon>
        <taxon>Chelicerata</taxon>
        <taxon>Arachnida</taxon>
        <taxon>Araneae</taxon>
        <taxon>Araneomorphae</taxon>
        <taxon>Entelegynae</taxon>
        <taxon>Araneoidea</taxon>
        <taxon>Araneidae</taxon>
        <taxon>Araneus</taxon>
    </lineage>
</organism>
<sequence>MRDAVTWRKDSKPISREGSTVSEGLVHVCVCDKPPVVDQMPFRWCGVDDWIGEGTPEKSSSNIPQNRILIREESKFMWTCLLQSNVTEDATMHVPPPRNNRALQPLPLYPFLENGIGIGRTPQDVNRCGQRE</sequence>
<dbReference type="AlphaFoldDB" id="A0A4Y2C7W5"/>
<gene>
    <name evidence="1" type="ORF">AVEN_19433_1</name>
</gene>
<protein>
    <submittedName>
        <fullName evidence="1">Uncharacterized protein</fullName>
    </submittedName>
</protein>
<evidence type="ECO:0000313" key="2">
    <source>
        <dbReference type="Proteomes" id="UP000499080"/>
    </source>
</evidence>
<reference evidence="1 2" key="1">
    <citation type="journal article" date="2019" name="Sci. Rep.">
        <title>Orb-weaving spider Araneus ventricosus genome elucidates the spidroin gene catalogue.</title>
        <authorList>
            <person name="Kono N."/>
            <person name="Nakamura H."/>
            <person name="Ohtoshi R."/>
            <person name="Moran D.A.P."/>
            <person name="Shinohara A."/>
            <person name="Yoshida Y."/>
            <person name="Fujiwara M."/>
            <person name="Mori M."/>
            <person name="Tomita M."/>
            <person name="Arakawa K."/>
        </authorList>
    </citation>
    <scope>NUCLEOTIDE SEQUENCE [LARGE SCALE GENOMIC DNA]</scope>
</reference>
<dbReference type="Proteomes" id="UP000499080">
    <property type="component" value="Unassembled WGS sequence"/>
</dbReference>
<comment type="caution">
    <text evidence="1">The sequence shown here is derived from an EMBL/GenBank/DDBJ whole genome shotgun (WGS) entry which is preliminary data.</text>
</comment>
<keyword evidence="2" id="KW-1185">Reference proteome</keyword>
<proteinExistence type="predicted"/>
<dbReference type="EMBL" id="BGPR01000152">
    <property type="protein sequence ID" value="GBL99945.1"/>
    <property type="molecule type" value="Genomic_DNA"/>
</dbReference>
<evidence type="ECO:0000313" key="1">
    <source>
        <dbReference type="EMBL" id="GBL99945.1"/>
    </source>
</evidence>